<dbReference type="Gene3D" id="1.10.1040.50">
    <property type="match status" value="1"/>
</dbReference>
<dbReference type="Gene3D" id="3.90.226.10">
    <property type="entry name" value="2-enoyl-CoA Hydratase, Chain A, domain 1"/>
    <property type="match status" value="1"/>
</dbReference>
<dbReference type="Proteomes" id="UP000038040">
    <property type="component" value="Unplaced"/>
</dbReference>
<dbReference type="EMBL" id="UYYG01001156">
    <property type="protein sequence ID" value="VDN56565.1"/>
    <property type="molecule type" value="Genomic_DNA"/>
</dbReference>
<comment type="catalytic activity">
    <reaction evidence="5">
        <text>(3S)-hydroxyhexadecanoyl-CoA + NAD(+) = 3-oxohexadecanoyl-CoA + NADH + H(+)</text>
        <dbReference type="Rhea" id="RHEA:31159"/>
        <dbReference type="ChEBI" id="CHEBI:15378"/>
        <dbReference type="ChEBI" id="CHEBI:57349"/>
        <dbReference type="ChEBI" id="CHEBI:57540"/>
        <dbReference type="ChEBI" id="CHEBI:57945"/>
        <dbReference type="ChEBI" id="CHEBI:62613"/>
    </reaction>
    <physiologicalReaction direction="left-to-right" evidence="5">
        <dbReference type="Rhea" id="RHEA:31160"/>
    </physiologicalReaction>
</comment>
<evidence type="ECO:0000313" key="9">
    <source>
        <dbReference type="Proteomes" id="UP000038040"/>
    </source>
</evidence>
<keyword evidence="4" id="KW-0511">Multifunctional enzyme</keyword>
<proteinExistence type="inferred from homology"/>
<dbReference type="GO" id="GO:0006635">
    <property type="term" value="P:fatty acid beta-oxidation"/>
    <property type="evidence" value="ECO:0007669"/>
    <property type="project" value="TreeGrafter"/>
</dbReference>
<comment type="catalytic activity">
    <reaction evidence="6">
        <text>(3S)-hydroxydecanoyl-CoA + NAD(+) = 3-oxodecanoyl-CoA + NADH + H(+)</text>
        <dbReference type="Rhea" id="RHEA:31187"/>
        <dbReference type="ChEBI" id="CHEBI:15378"/>
        <dbReference type="ChEBI" id="CHEBI:57540"/>
        <dbReference type="ChEBI" id="CHEBI:57945"/>
        <dbReference type="ChEBI" id="CHEBI:62548"/>
        <dbReference type="ChEBI" id="CHEBI:62616"/>
    </reaction>
    <physiologicalReaction direction="left-to-right" evidence="6">
        <dbReference type="Rhea" id="RHEA:31188"/>
    </physiologicalReaction>
</comment>
<evidence type="ECO:0000256" key="5">
    <source>
        <dbReference type="ARBA" id="ARBA00047613"/>
    </source>
</evidence>
<dbReference type="GO" id="GO:0016507">
    <property type="term" value="C:mitochondrial fatty acid beta-oxidation multienzyme complex"/>
    <property type="evidence" value="ECO:0007669"/>
    <property type="project" value="TreeGrafter"/>
</dbReference>
<evidence type="ECO:0000313" key="11">
    <source>
        <dbReference type="WBParaSite" id="DME_0000217801-mRNA-1"/>
    </source>
</evidence>
<dbReference type="WBParaSite" id="DME_0000217801-mRNA-1">
    <property type="protein sequence ID" value="DME_0000217801-mRNA-1"/>
    <property type="gene ID" value="DME_0000217801"/>
</dbReference>
<organism evidence="9 11">
    <name type="scientific">Dracunculus medinensis</name>
    <name type="common">Guinea worm</name>
    <dbReference type="NCBI Taxonomy" id="318479"/>
    <lineage>
        <taxon>Eukaryota</taxon>
        <taxon>Metazoa</taxon>
        <taxon>Ecdysozoa</taxon>
        <taxon>Nematoda</taxon>
        <taxon>Chromadorea</taxon>
        <taxon>Rhabditida</taxon>
        <taxon>Spirurina</taxon>
        <taxon>Dracunculoidea</taxon>
        <taxon>Dracunculidae</taxon>
        <taxon>Dracunculus</taxon>
    </lineage>
</organism>
<evidence type="ECO:0000256" key="1">
    <source>
        <dbReference type="ARBA" id="ARBA00000469"/>
    </source>
</evidence>
<name>A0A158Q3D0_DRAME</name>
<accession>A0A158Q3D0</accession>
<comment type="catalytic activity">
    <reaction evidence="1">
        <text>(3S)-hydroxyhexadecanoyl-CoA = (2E)-hexadecenoyl-CoA + H2O</text>
        <dbReference type="Rhea" id="RHEA:31163"/>
        <dbReference type="ChEBI" id="CHEBI:15377"/>
        <dbReference type="ChEBI" id="CHEBI:61526"/>
        <dbReference type="ChEBI" id="CHEBI:62613"/>
    </reaction>
    <physiologicalReaction direction="right-to-left" evidence="1">
        <dbReference type="Rhea" id="RHEA:31165"/>
    </physiologicalReaction>
</comment>
<sequence>MGKSFYPTLNECILERYGEICWHSPMKYRDEYLRFFEDYDFTTCRFFLNLKRVNFYNEIEKLNYGSASVLVMLHTNGTTINKKFLFALKNALEVCKNENETTLIILISNTKYIFKGNYDLNLFREFDHSSDIVDYNNLLHYYYDYIENYPKPIIAAISGACLCGGVGLALACHYRYFLTTEFTYLHFNDVQFGLIPLGGTLRKLCEIISVKRVFDYLLKSRVLNSSLVKMLDLGEQAFFDQLVNMTASDLTELEAFVISVYDTITADATFLSKKSKAVAKDFELPKLSDVQISFKLAIIANLFETDEFHYGLTLKTSLINHKYYYNYKEVYGSDNFGITAYWNSTQYHAYDTIILALNALSVESVDFDLDDFENAYSDYVLIKKRLVPPHILPYITSHIVCEEFLSIEISQFIITADEVNLKLNSIIQLLPMLESYVKTNTAIIIDTFAIDYENVERTALFPARIIASNYICINRFKFIEITINDKIEKHYLKRYVAMARLQNYIVLITKQKGEGSGFFLARCIVDVLTEFCCILLKYKNLPSEVEDLAKKAGFCHKLSILFDIIGLKRIHVWAKKWNENKPRDVLLETLISLKRIGKITSAGFNIYESNDLSEPIIAKDNEKNEKWNVAIRSAKIESKAYSITYENEELLHEYLYLSLVNSALLSYQNGTINPSQVYHADMICQIVFGISAFRGGPFQFADRQLHNYKEIVMKNDKYCDLMKQKALGNSTKFHSNLHL</sequence>
<dbReference type="InterPro" id="IPR001753">
    <property type="entry name" value="Enoyl-CoA_hydra/iso"/>
</dbReference>
<dbReference type="PANTHER" id="PTHR43612">
    <property type="entry name" value="TRIFUNCTIONAL ENZYME SUBUNIT ALPHA"/>
    <property type="match status" value="1"/>
</dbReference>
<evidence type="ECO:0000256" key="6">
    <source>
        <dbReference type="ARBA" id="ARBA00048361"/>
    </source>
</evidence>
<evidence type="ECO:0000256" key="2">
    <source>
        <dbReference type="ARBA" id="ARBA00007005"/>
    </source>
</evidence>
<dbReference type="Proteomes" id="UP000274756">
    <property type="component" value="Unassembled WGS sequence"/>
</dbReference>
<evidence type="ECO:0000259" key="7">
    <source>
        <dbReference type="Pfam" id="PF00725"/>
    </source>
</evidence>
<feature type="domain" description="3-hydroxyacyl-CoA dehydrogenase C-terminal" evidence="7">
    <location>
        <begin position="517"/>
        <end position="607"/>
    </location>
</feature>
<dbReference type="GO" id="GO:0004300">
    <property type="term" value="F:enoyl-CoA hydratase activity"/>
    <property type="evidence" value="ECO:0007669"/>
    <property type="project" value="TreeGrafter"/>
</dbReference>
<evidence type="ECO:0000313" key="10">
    <source>
        <dbReference type="Proteomes" id="UP000274756"/>
    </source>
</evidence>
<dbReference type="SUPFAM" id="SSF52096">
    <property type="entry name" value="ClpP/crotonase"/>
    <property type="match status" value="1"/>
</dbReference>
<dbReference type="CDD" id="cd06558">
    <property type="entry name" value="crotonase-like"/>
    <property type="match status" value="1"/>
</dbReference>
<keyword evidence="3" id="KW-0456">Lyase</keyword>
<reference evidence="11" key="1">
    <citation type="submission" date="2016-04" db="UniProtKB">
        <authorList>
            <consortium name="WormBaseParasite"/>
        </authorList>
    </citation>
    <scope>IDENTIFICATION</scope>
</reference>
<evidence type="ECO:0000313" key="8">
    <source>
        <dbReference type="EMBL" id="VDN56565.1"/>
    </source>
</evidence>
<gene>
    <name evidence="8" type="ORF">DME_LOCUS6538</name>
</gene>
<protein>
    <submittedName>
        <fullName evidence="11">3HCDH domain-containing protein</fullName>
    </submittedName>
</protein>
<dbReference type="InterPro" id="IPR006108">
    <property type="entry name" value="3HC_DH_C"/>
</dbReference>
<dbReference type="AlphaFoldDB" id="A0A158Q3D0"/>
<dbReference type="STRING" id="318479.A0A158Q3D0"/>
<dbReference type="Pfam" id="PF00725">
    <property type="entry name" value="3HCDH"/>
    <property type="match status" value="1"/>
</dbReference>
<reference evidence="8 10" key="2">
    <citation type="submission" date="2018-11" db="EMBL/GenBank/DDBJ databases">
        <authorList>
            <consortium name="Pathogen Informatics"/>
        </authorList>
    </citation>
    <scope>NUCLEOTIDE SEQUENCE [LARGE SCALE GENOMIC DNA]</scope>
</reference>
<keyword evidence="10" id="KW-1185">Reference proteome</keyword>
<dbReference type="InterPro" id="IPR050136">
    <property type="entry name" value="FA_oxidation_alpha_subunit"/>
</dbReference>
<comment type="similarity">
    <text evidence="2">In the central section; belongs to the 3-hydroxyacyl-CoA dehydrogenase family.</text>
</comment>
<dbReference type="PANTHER" id="PTHR43612:SF3">
    <property type="entry name" value="TRIFUNCTIONAL ENZYME SUBUNIT ALPHA, MITOCHONDRIAL"/>
    <property type="match status" value="1"/>
</dbReference>
<dbReference type="InterPro" id="IPR029045">
    <property type="entry name" value="ClpP/crotonase-like_dom_sf"/>
</dbReference>
<dbReference type="GO" id="GO:0016509">
    <property type="term" value="F:long-chain (3S)-3-hydroxyacyl-CoA dehydrogenase (NAD+) activity"/>
    <property type="evidence" value="ECO:0007669"/>
    <property type="project" value="TreeGrafter"/>
</dbReference>
<dbReference type="Pfam" id="PF00378">
    <property type="entry name" value="ECH_1"/>
    <property type="match status" value="1"/>
</dbReference>
<evidence type="ECO:0000256" key="4">
    <source>
        <dbReference type="ARBA" id="ARBA00023268"/>
    </source>
</evidence>
<evidence type="ECO:0000256" key="3">
    <source>
        <dbReference type="ARBA" id="ARBA00023239"/>
    </source>
</evidence>